<accession>A0A6N3GUH4</accession>
<organism evidence="1">
    <name type="scientific">Parabacteroides merdae</name>
    <dbReference type="NCBI Taxonomy" id="46503"/>
    <lineage>
        <taxon>Bacteria</taxon>
        <taxon>Pseudomonadati</taxon>
        <taxon>Bacteroidota</taxon>
        <taxon>Bacteroidia</taxon>
        <taxon>Bacteroidales</taxon>
        <taxon>Tannerellaceae</taxon>
        <taxon>Parabacteroides</taxon>
    </lineage>
</organism>
<proteinExistence type="predicted"/>
<protein>
    <submittedName>
        <fullName evidence="1">Uncharacterized protein</fullName>
    </submittedName>
</protein>
<evidence type="ECO:0000313" key="1">
    <source>
        <dbReference type="EMBL" id="VYU67601.1"/>
    </source>
</evidence>
<reference evidence="1" key="1">
    <citation type="submission" date="2019-11" db="EMBL/GenBank/DDBJ databases">
        <authorList>
            <person name="Feng L."/>
        </authorList>
    </citation>
    <scope>NUCLEOTIDE SEQUENCE</scope>
    <source>
        <strain evidence="1">PmerdaeLFYP103</strain>
    </source>
</reference>
<dbReference type="AlphaFoldDB" id="A0A6N3GUH4"/>
<name>A0A6N3GUH4_9BACT</name>
<dbReference type="EMBL" id="CACRUV010000046">
    <property type="protein sequence ID" value="VYU67601.1"/>
    <property type="molecule type" value="Genomic_DNA"/>
</dbReference>
<gene>
    <name evidence="1" type="ORF">PMLFYP103_03172</name>
</gene>
<sequence>MYKSFADLESGLDFFQTVSKNRHSRNLPFCFLQTGKTLLFIMLKILPAILIHRTWGTNPIYTGW</sequence>